<proteinExistence type="predicted"/>
<dbReference type="EMBL" id="JAMZIH010000873">
    <property type="protein sequence ID" value="KAJ1678767.1"/>
    <property type="molecule type" value="Genomic_DNA"/>
</dbReference>
<evidence type="ECO:0000313" key="2">
    <source>
        <dbReference type="Proteomes" id="UP001145114"/>
    </source>
</evidence>
<reference evidence="1" key="1">
    <citation type="submission" date="2022-06" db="EMBL/GenBank/DDBJ databases">
        <title>Phylogenomic reconstructions and comparative analyses of Kickxellomycotina fungi.</title>
        <authorList>
            <person name="Reynolds N.K."/>
            <person name="Stajich J.E."/>
            <person name="Barry K."/>
            <person name="Grigoriev I.V."/>
            <person name="Crous P."/>
            <person name="Smith M.E."/>
        </authorList>
    </citation>
    <scope>NUCLEOTIDE SEQUENCE</scope>
    <source>
        <strain evidence="1">RSA 2271</strain>
    </source>
</reference>
<gene>
    <name evidence="1" type="ORF">EV182_003391</name>
</gene>
<feature type="non-terminal residue" evidence="1">
    <location>
        <position position="662"/>
    </location>
</feature>
<comment type="caution">
    <text evidence="1">The sequence shown here is derived from an EMBL/GenBank/DDBJ whole genome shotgun (WGS) entry which is preliminary data.</text>
</comment>
<evidence type="ECO:0000313" key="1">
    <source>
        <dbReference type="EMBL" id="KAJ1678767.1"/>
    </source>
</evidence>
<sequence length="662" mass="72300">MHHSATSIDTQGSSTEVSLSNSAGSSATVEALPSPPATTTTTTVGEPTATTAVENAPAANVPEIATTAAGAAVQTLQPELQQQQQQQQQQQPQQQTNTEEILLTPISMPGKAESITPTSQPPHNHQESPLSSNVPTSLTTTGSYSNSSGSNQRSNFDLSTAPNQPSHAQAPGSQRQPPIQIDKGRYGQGSRSYGSTASTMGSSYLYSVGRSASSLGSDRGRHYGDVKTSGQSFASRNISRAASVTAHYPDLIYEDPRVGAYYYTKGTHRELDTMRQLVQQFDVKRGTASHETRDESKSKALSAILDPGSPYHRNMLASNRQLYAALAETDHPLLASMSRCIQVEMMGSSGGVASGNQQQQPSVTDDEFWQSLMPPTSSVSSSTQAKPTAAGNEYLAASSGERLRERLDRISRIREVTDEPEDSPYGQPGFQSHWSVLRRYLDELERLEPAEAAATTSLEGGIDTDYEQSQQTIIDGTHAAADAWRGRGKQGFSLLLSRMESEFVSESSQQGAVRSEPDRTRHRDGDVDSDSTSEDEKDGLDYNTREMKRLIDLQLYPPRYSRLLLEKQQRTPQRQPPHQPQAQPPLSPSPLQQQQQQHLNHLELMEQSKRPRSYDRWGKGGDSASINSNIVGYDEDSRYHHTSHPTQLQLSGRGHSHGGSVR</sequence>
<dbReference type="Proteomes" id="UP001145114">
    <property type="component" value="Unassembled WGS sequence"/>
</dbReference>
<protein>
    <submittedName>
        <fullName evidence="1">Uncharacterized protein</fullName>
    </submittedName>
</protein>
<accession>A0ACC1HRA3</accession>
<organism evidence="1 2">
    <name type="scientific">Spiromyces aspiralis</name>
    <dbReference type="NCBI Taxonomy" id="68401"/>
    <lineage>
        <taxon>Eukaryota</taxon>
        <taxon>Fungi</taxon>
        <taxon>Fungi incertae sedis</taxon>
        <taxon>Zoopagomycota</taxon>
        <taxon>Kickxellomycotina</taxon>
        <taxon>Kickxellomycetes</taxon>
        <taxon>Kickxellales</taxon>
        <taxon>Kickxellaceae</taxon>
        <taxon>Spiromyces</taxon>
    </lineage>
</organism>
<keyword evidence="2" id="KW-1185">Reference proteome</keyword>
<name>A0ACC1HRA3_9FUNG</name>